<keyword evidence="3" id="KW-1185">Reference proteome</keyword>
<accession>A0A0W0SDI2</accession>
<feature type="compositionally biased region" description="Basic and acidic residues" evidence="1">
    <location>
        <begin position="648"/>
        <end position="657"/>
    </location>
</feature>
<protein>
    <submittedName>
        <fullName evidence="2">Uncharacterized protein</fullName>
    </submittedName>
</protein>
<dbReference type="PATRIC" id="fig|29422.6.peg.2185"/>
<dbReference type="AlphaFoldDB" id="A0A0W0SDI2"/>
<gene>
    <name evidence="2" type="ORF">Lbru_2048</name>
</gene>
<feature type="compositionally biased region" description="Basic and acidic residues" evidence="1">
    <location>
        <begin position="675"/>
        <end position="686"/>
    </location>
</feature>
<evidence type="ECO:0000313" key="2">
    <source>
        <dbReference type="EMBL" id="KTC81528.1"/>
    </source>
</evidence>
<dbReference type="STRING" id="29422.Lbru_2048"/>
<comment type="caution">
    <text evidence="2">The sequence shown here is derived from an EMBL/GenBank/DDBJ whole genome shotgun (WGS) entry which is preliminary data.</text>
</comment>
<proteinExistence type="predicted"/>
<feature type="compositionally biased region" description="Basic residues" evidence="1">
    <location>
        <begin position="596"/>
        <end position="613"/>
    </location>
</feature>
<dbReference type="Proteomes" id="UP000054742">
    <property type="component" value="Unassembled WGS sequence"/>
</dbReference>
<dbReference type="RefSeq" id="WP_058442038.1">
    <property type="nucleotide sequence ID" value="NZ_CAAAHU010000005.1"/>
</dbReference>
<name>A0A0W0SDI2_9GAMM</name>
<evidence type="ECO:0000256" key="1">
    <source>
        <dbReference type="SAM" id="MobiDB-lite"/>
    </source>
</evidence>
<reference evidence="2 3" key="1">
    <citation type="submission" date="2015-11" db="EMBL/GenBank/DDBJ databases">
        <title>Genomic analysis of 38 Legionella species identifies large and diverse effector repertoires.</title>
        <authorList>
            <person name="Burstein D."/>
            <person name="Amaro F."/>
            <person name="Zusman T."/>
            <person name="Lifshitz Z."/>
            <person name="Cohen O."/>
            <person name="Gilbert J.A."/>
            <person name="Pupko T."/>
            <person name="Shuman H.A."/>
            <person name="Segal G."/>
        </authorList>
    </citation>
    <scope>NUCLEOTIDE SEQUENCE [LARGE SCALE GENOMIC DNA]</scope>
    <source>
        <strain evidence="2 3">ATCC 43878</strain>
    </source>
</reference>
<dbReference type="EMBL" id="LNXV01000029">
    <property type="protein sequence ID" value="KTC81528.1"/>
    <property type="molecule type" value="Genomic_DNA"/>
</dbReference>
<feature type="region of interest" description="Disordered" evidence="1">
    <location>
        <begin position="585"/>
        <end position="689"/>
    </location>
</feature>
<sequence length="996" mass="114547">MIKYTLNNTFIQSLQQAIERNSAKDNFSAWLSELLGHSPKEKIVEEVAAIKAILVSFNMPFMHPERKKNIQDMLGKLQDFQVKNRLETEEVDFAVIGDFLLTPEGLHIVTGRRTQHTVYNLSAAAEVCASSFKSHTPERSHLTFAKFSLSWFMTDKTFDLDSENDTDLQLSKSNNGYYTCNDENKEKILRQYLKDYKDNFQLSYLISALLSQCNQNNKDKIIRLLKILATDENTKYLLQHSFVRENDFITMKKIVSSSENEWVVERFIPFDNSESQFSLFQEYVKAGQFDLLAHLCSGLRDDDSKMQLLLKVIFSSGLQDIKSLISGIRDNKILEKIYLHPNFLSMLATSISRKKIQLSEGSIIIVLEEIKQNYSKSKQDGIDDIIRKLKPKERPKKVEQKENENEREELANHLKSLLNEHRVDLTQTTISAIETLNYSEETARTLKTKINIVTNEIAKNKKDSKRIQQLSQNIDIILGNLSQVIDALDEGGESKAAYEKELGQIKPQADKVDNYTHCVAALSSLQKAATETLGQLKDRLEHKQFLIVQIGELANQAEYNEKELQKMSCDELIVIHKALVTPKEEVAPVQQLQKKEPRKKKQSHCRSKNKNKKNVSESVEEESILEENMKESVSDTFSEPLIETSVNDESHEKRSPEVDCSENSLKELNIPPQESNEKKEETKELSRGGYKRRKKIERNIQRQTELNSMKLKVPDFYVKIFNLLEPLGNPSLRGSSLYRLINEANHWESKEVLPPVSDFDFIASWSDDSLICKQFMQSNFYNTPYVPALHQGLHRWLESNGLSGIELDVFRIEPNKVTLDDFTISAISMDRTGQISVKYDSAVSDLKKLRLVPAPGQTKENFINDPKLIIRTLKYIWKGFNPKGELPAWISAMDLKSVLAKSQNRSYFEHNLCKILTQYEENGKLAYCIECLNTHAPNLKKQFSFMENEKTVTSWLQQMRLTKMPKVSQTRYSFITSLDNNTSNVPTLPTHNMEQK</sequence>
<organism evidence="2 3">
    <name type="scientific">Legionella brunensis</name>
    <dbReference type="NCBI Taxonomy" id="29422"/>
    <lineage>
        <taxon>Bacteria</taxon>
        <taxon>Pseudomonadati</taxon>
        <taxon>Pseudomonadota</taxon>
        <taxon>Gammaproteobacteria</taxon>
        <taxon>Legionellales</taxon>
        <taxon>Legionellaceae</taxon>
        <taxon>Legionella</taxon>
    </lineage>
</organism>
<evidence type="ECO:0000313" key="3">
    <source>
        <dbReference type="Proteomes" id="UP000054742"/>
    </source>
</evidence>